<sequence>MSNYSIATANKLMPCLICGEVQPKNSFLSHISEHLNYKQHKCLECNFTSVTPEEMADHEAANNGHTAQFHILRNPYMDRVCRFIYNDCDYGERNGGLDNVLKRKLASSKDEETLSQTSSNKEERQKQQTLLKQIDRAATTAIMKSERL</sequence>
<keyword evidence="2" id="KW-1185">Reference proteome</keyword>
<accession>A0A1I8C0D1</accession>
<proteinExistence type="predicted"/>
<evidence type="ECO:0000313" key="3">
    <source>
        <dbReference type="WBParaSite" id="MhA1_Contig81.frz3.gene3"/>
    </source>
</evidence>
<feature type="region of interest" description="Disordered" evidence="1">
    <location>
        <begin position="107"/>
        <end position="127"/>
    </location>
</feature>
<dbReference type="Proteomes" id="UP000095281">
    <property type="component" value="Unplaced"/>
</dbReference>
<dbReference type="AlphaFoldDB" id="A0A1I8C0D1"/>
<evidence type="ECO:0000256" key="1">
    <source>
        <dbReference type="SAM" id="MobiDB-lite"/>
    </source>
</evidence>
<protein>
    <submittedName>
        <fullName evidence="3">C2H2-type domain-containing protein</fullName>
    </submittedName>
</protein>
<reference evidence="3" key="1">
    <citation type="submission" date="2016-11" db="UniProtKB">
        <authorList>
            <consortium name="WormBaseParasite"/>
        </authorList>
    </citation>
    <scope>IDENTIFICATION</scope>
</reference>
<evidence type="ECO:0000313" key="2">
    <source>
        <dbReference type="Proteomes" id="UP000095281"/>
    </source>
</evidence>
<dbReference type="WBParaSite" id="MhA1_Contig81.frz3.gene3">
    <property type="protein sequence ID" value="MhA1_Contig81.frz3.gene3"/>
    <property type="gene ID" value="MhA1_Contig81.frz3.gene3"/>
</dbReference>
<organism evidence="2 3">
    <name type="scientific">Meloidogyne hapla</name>
    <name type="common">Root-knot nematode worm</name>
    <dbReference type="NCBI Taxonomy" id="6305"/>
    <lineage>
        <taxon>Eukaryota</taxon>
        <taxon>Metazoa</taxon>
        <taxon>Ecdysozoa</taxon>
        <taxon>Nematoda</taxon>
        <taxon>Chromadorea</taxon>
        <taxon>Rhabditida</taxon>
        <taxon>Tylenchina</taxon>
        <taxon>Tylenchomorpha</taxon>
        <taxon>Tylenchoidea</taxon>
        <taxon>Meloidogynidae</taxon>
        <taxon>Meloidogyninae</taxon>
        <taxon>Meloidogyne</taxon>
    </lineage>
</organism>
<name>A0A1I8C0D1_MELHA</name>